<dbReference type="Gene3D" id="1.10.472.10">
    <property type="entry name" value="Cyclin-like"/>
    <property type="match status" value="2"/>
</dbReference>
<accession>A0A3N2PIW6</accession>
<dbReference type="SUPFAM" id="SSF47954">
    <property type="entry name" value="Cyclin-like"/>
    <property type="match status" value="2"/>
</dbReference>
<dbReference type="STRING" id="1314773.A0A3N2PIW6"/>
<keyword evidence="6" id="KW-1185">Reference proteome</keyword>
<evidence type="ECO:0000256" key="1">
    <source>
        <dbReference type="ARBA" id="ARBA00008638"/>
    </source>
</evidence>
<dbReference type="PANTHER" id="PTHR10026">
    <property type="entry name" value="CYCLIN"/>
    <property type="match status" value="1"/>
</dbReference>
<feature type="domain" description="Cyclin-like" evidence="4">
    <location>
        <begin position="70"/>
        <end position="152"/>
    </location>
</feature>
<dbReference type="InterPro" id="IPR031658">
    <property type="entry name" value="Cyclin_C_2"/>
</dbReference>
<dbReference type="Proteomes" id="UP000272025">
    <property type="component" value="Unassembled WGS sequence"/>
</dbReference>
<dbReference type="CDD" id="cd20525">
    <property type="entry name" value="CYCLIN_CCNH_rpt2"/>
    <property type="match status" value="1"/>
</dbReference>
<gene>
    <name evidence="5" type="ORF">SODALDRAFT_302452</name>
</gene>
<dbReference type="RefSeq" id="XP_028462299.1">
    <property type="nucleotide sequence ID" value="XM_028608924.1"/>
</dbReference>
<dbReference type="OrthoDB" id="340962at2759"/>
<evidence type="ECO:0000256" key="2">
    <source>
        <dbReference type="ARBA" id="ARBA00023127"/>
    </source>
</evidence>
<dbReference type="InterPro" id="IPR013763">
    <property type="entry name" value="Cyclin-like_dom"/>
</dbReference>
<feature type="compositionally biased region" description="Basic and acidic residues" evidence="3">
    <location>
        <begin position="328"/>
        <end position="342"/>
    </location>
</feature>
<dbReference type="InterPro" id="IPR043198">
    <property type="entry name" value="Cyclin/Ssn8"/>
</dbReference>
<feature type="region of interest" description="Disordered" evidence="3">
    <location>
        <begin position="328"/>
        <end position="379"/>
    </location>
</feature>
<dbReference type="CDD" id="cd20524">
    <property type="entry name" value="CYCLIN_CCNH_rpt1"/>
    <property type="match status" value="1"/>
</dbReference>
<dbReference type="GO" id="GO:0016538">
    <property type="term" value="F:cyclin-dependent protein serine/threonine kinase regulator activity"/>
    <property type="evidence" value="ECO:0007669"/>
    <property type="project" value="InterPro"/>
</dbReference>
<evidence type="ECO:0000259" key="4">
    <source>
        <dbReference type="SMART" id="SM00385"/>
    </source>
</evidence>
<name>A0A3N2PIW6_SODAK</name>
<comment type="similarity">
    <text evidence="1">Belongs to the cyclin family. Cyclin C subfamily.</text>
</comment>
<dbReference type="AlphaFoldDB" id="A0A3N2PIW6"/>
<sequence length="379" mass="42615">MATEDARYRLSSQYRLWSFSPAKLRDLREKTNALVRPHITARLAELKPTEPAPEFLTAEEETVLLRFFTTELIRAAIHCDLPTEIRATAAVFLKRFYVTNSLMTYPPMDLIKTCLFFGGKAEGYFAKLSKLAEKLSDTTEEKILAGEFLLCQGIRFAFDVRHPFRGLEGAILELRRQEDIDKPRIDAAHQQAREILKVSPLLTDAYFHYAPSQIMLAALSLADRGLAERIINSAFAPTRREEAGRNADATATEMMHPTSSEIKEKVTAAIEACRDMLATEPPERMETYWGKAESLKLIRPLLKKLRRCRDPDKADLVELQRARREWAANASKEKEAGQDRKKTNAGLALGEPIGPNEPKRRKVTGPSAADDVFGGALGQ</sequence>
<dbReference type="EMBL" id="ML119069">
    <property type="protein sequence ID" value="ROT34493.1"/>
    <property type="molecule type" value="Genomic_DNA"/>
</dbReference>
<dbReference type="Pfam" id="PF16899">
    <property type="entry name" value="Cyclin_C_2"/>
    <property type="match status" value="1"/>
</dbReference>
<dbReference type="InterPro" id="IPR036915">
    <property type="entry name" value="Cyclin-like_sf"/>
</dbReference>
<dbReference type="SMART" id="SM00385">
    <property type="entry name" value="CYCLIN"/>
    <property type="match status" value="1"/>
</dbReference>
<protein>
    <submittedName>
        <fullName evidence="5">Cyclin ccl1</fullName>
    </submittedName>
</protein>
<evidence type="ECO:0000313" key="6">
    <source>
        <dbReference type="Proteomes" id="UP000272025"/>
    </source>
</evidence>
<evidence type="ECO:0000313" key="5">
    <source>
        <dbReference type="EMBL" id="ROT34493.1"/>
    </source>
</evidence>
<evidence type="ECO:0000256" key="3">
    <source>
        <dbReference type="SAM" id="MobiDB-lite"/>
    </source>
</evidence>
<organism evidence="5 6">
    <name type="scientific">Sodiomyces alkalinus (strain CBS 110278 / VKM F-3762 / F11)</name>
    <name type="common">Alkaliphilic filamentous fungus</name>
    <dbReference type="NCBI Taxonomy" id="1314773"/>
    <lineage>
        <taxon>Eukaryota</taxon>
        <taxon>Fungi</taxon>
        <taxon>Dikarya</taxon>
        <taxon>Ascomycota</taxon>
        <taxon>Pezizomycotina</taxon>
        <taxon>Sordariomycetes</taxon>
        <taxon>Hypocreomycetidae</taxon>
        <taxon>Glomerellales</taxon>
        <taxon>Plectosphaerellaceae</taxon>
        <taxon>Sodiomyces</taxon>
    </lineage>
</organism>
<dbReference type="GO" id="GO:0006357">
    <property type="term" value="P:regulation of transcription by RNA polymerase II"/>
    <property type="evidence" value="ECO:0007669"/>
    <property type="project" value="InterPro"/>
</dbReference>
<proteinExistence type="inferred from homology"/>
<keyword evidence="2" id="KW-0195">Cyclin</keyword>
<dbReference type="GeneID" id="39577402"/>
<reference evidence="5 6" key="1">
    <citation type="journal article" date="2018" name="Mol. Ecol.">
        <title>The obligate alkalophilic soda-lake fungus Sodiomyces alkalinus has shifted to a protein diet.</title>
        <authorList>
            <person name="Grum-Grzhimaylo A.A."/>
            <person name="Falkoski D.L."/>
            <person name="van den Heuvel J."/>
            <person name="Valero-Jimenez C.A."/>
            <person name="Min B."/>
            <person name="Choi I.G."/>
            <person name="Lipzen A."/>
            <person name="Daum C.G."/>
            <person name="Aanen D.K."/>
            <person name="Tsang A."/>
            <person name="Henrissat B."/>
            <person name="Bilanenko E.N."/>
            <person name="de Vries R.P."/>
            <person name="van Kan J.A.L."/>
            <person name="Grigoriev I.V."/>
            <person name="Debets A.J.M."/>
        </authorList>
    </citation>
    <scope>NUCLEOTIDE SEQUENCE [LARGE SCALE GENOMIC DNA]</scope>
    <source>
        <strain evidence="5 6">F11</strain>
    </source>
</reference>